<keyword evidence="9" id="KW-0472">Membrane</keyword>
<evidence type="ECO:0000256" key="2">
    <source>
        <dbReference type="ARBA" id="ARBA00012438"/>
    </source>
</evidence>
<dbReference type="PANTHER" id="PTHR24421:SF10">
    <property type="entry name" value="NITRATE_NITRITE SENSOR PROTEIN NARQ"/>
    <property type="match status" value="1"/>
</dbReference>
<evidence type="ECO:0000256" key="7">
    <source>
        <dbReference type="ARBA" id="ARBA00022840"/>
    </source>
</evidence>
<keyword evidence="7" id="KW-0067">ATP-binding</keyword>
<dbReference type="Pfam" id="PF07730">
    <property type="entry name" value="HisKA_3"/>
    <property type="match status" value="1"/>
</dbReference>
<name>A0A437PNY8_9ACTN</name>
<feature type="domain" description="Histidine kinase/HSP90-like ATPase" evidence="10">
    <location>
        <begin position="300"/>
        <end position="391"/>
    </location>
</feature>
<evidence type="ECO:0000256" key="1">
    <source>
        <dbReference type="ARBA" id="ARBA00000085"/>
    </source>
</evidence>
<comment type="catalytic activity">
    <reaction evidence="1">
        <text>ATP + protein L-histidine = ADP + protein N-phospho-L-histidine.</text>
        <dbReference type="EC" id="2.7.13.3"/>
    </reaction>
</comment>
<reference evidence="11 12" key="1">
    <citation type="submission" date="2019-01" db="EMBL/GenBank/DDBJ databases">
        <title>Genome sequences of Streptomyces and Rhizobium isolates collected from root and soil.</title>
        <authorList>
            <person name="Chhettri S."/>
            <person name="Sevigny J.L."/>
            <person name="Sen A."/>
            <person name="Ennis N."/>
            <person name="Tisa L."/>
        </authorList>
    </citation>
    <scope>NUCLEOTIDE SEQUENCE [LARGE SCALE GENOMIC DNA]</scope>
    <source>
        <strain evidence="11 12">San01</strain>
    </source>
</reference>
<keyword evidence="6 11" id="KW-0418">Kinase</keyword>
<evidence type="ECO:0000256" key="6">
    <source>
        <dbReference type="ARBA" id="ARBA00022777"/>
    </source>
</evidence>
<feature type="transmembrane region" description="Helical" evidence="9">
    <location>
        <begin position="96"/>
        <end position="112"/>
    </location>
</feature>
<dbReference type="EMBL" id="RZYA01000007">
    <property type="protein sequence ID" value="RVU23995.1"/>
    <property type="molecule type" value="Genomic_DNA"/>
</dbReference>
<dbReference type="InterPro" id="IPR011712">
    <property type="entry name" value="Sig_transdc_His_kin_sub3_dim/P"/>
</dbReference>
<dbReference type="Proteomes" id="UP000283128">
    <property type="component" value="Unassembled WGS sequence"/>
</dbReference>
<dbReference type="InterPro" id="IPR050482">
    <property type="entry name" value="Sensor_HK_TwoCompSys"/>
</dbReference>
<sequence length="394" mass="41173">MPLLRRVPPGAWTALTWCASTVYACVVLVTTPGEGTVVPDHGLMRPPGNWAYLAVATAFALAGSAVLRRFPLPAVGLLLLGSLCGAMALNSMEINFLQFLAVDVALCVIAAGSSRRSSLTALAMAIALVTGYAVVRLLLGYGIGTSTDIAVCLTAVVAWFIGHSGHEAREHAEQVRAQAAAAAVNGERLRIARELHDMVAHSIGIIALQAGAARRVIDTQPDRARTALSEVETAGRETLSGLRRMLVALRAADSDEPGEGAPRHPAPGLADVDRLAAATTAAGVRVDVRWQGERRALPPEIDLSAFRIIQESVTNVVRHAGTASCQVSIACQDEELSIEVVDTGRGEGATGGGGFGLAGMRERVTLLHGDFSAGRRPGGGFRVAARLPVPEAVR</sequence>
<keyword evidence="5" id="KW-0547">Nucleotide-binding</keyword>
<keyword evidence="3" id="KW-0597">Phosphoprotein</keyword>
<dbReference type="PANTHER" id="PTHR24421">
    <property type="entry name" value="NITRATE/NITRITE SENSOR PROTEIN NARX-RELATED"/>
    <property type="match status" value="1"/>
</dbReference>
<dbReference type="SMART" id="SM00387">
    <property type="entry name" value="HATPase_c"/>
    <property type="match status" value="1"/>
</dbReference>
<dbReference type="Pfam" id="PF02518">
    <property type="entry name" value="HATPase_c"/>
    <property type="match status" value="1"/>
</dbReference>
<evidence type="ECO:0000313" key="11">
    <source>
        <dbReference type="EMBL" id="RVU23995.1"/>
    </source>
</evidence>
<evidence type="ECO:0000259" key="10">
    <source>
        <dbReference type="SMART" id="SM00387"/>
    </source>
</evidence>
<keyword evidence="9" id="KW-0812">Transmembrane</keyword>
<dbReference type="SUPFAM" id="SSF55874">
    <property type="entry name" value="ATPase domain of HSP90 chaperone/DNA topoisomerase II/histidine kinase"/>
    <property type="match status" value="1"/>
</dbReference>
<dbReference type="Gene3D" id="1.20.5.1930">
    <property type="match status" value="1"/>
</dbReference>
<dbReference type="GO" id="GO:0005524">
    <property type="term" value="F:ATP binding"/>
    <property type="evidence" value="ECO:0007669"/>
    <property type="project" value="UniProtKB-KW"/>
</dbReference>
<evidence type="ECO:0000256" key="8">
    <source>
        <dbReference type="ARBA" id="ARBA00023012"/>
    </source>
</evidence>
<evidence type="ECO:0000256" key="4">
    <source>
        <dbReference type="ARBA" id="ARBA00022679"/>
    </source>
</evidence>
<feature type="transmembrane region" description="Helical" evidence="9">
    <location>
        <begin position="50"/>
        <end position="67"/>
    </location>
</feature>
<keyword evidence="12" id="KW-1185">Reference proteome</keyword>
<dbReference type="CDD" id="cd16917">
    <property type="entry name" value="HATPase_UhpB-NarQ-NarX-like"/>
    <property type="match status" value="1"/>
</dbReference>
<feature type="transmembrane region" description="Helical" evidence="9">
    <location>
        <begin position="74"/>
        <end position="90"/>
    </location>
</feature>
<proteinExistence type="predicted"/>
<dbReference type="InterPro" id="IPR003594">
    <property type="entry name" value="HATPase_dom"/>
</dbReference>
<gene>
    <name evidence="11" type="ORF">EOT10_18070</name>
</gene>
<keyword evidence="4" id="KW-0808">Transferase</keyword>
<accession>A0A437PNY8</accession>
<dbReference type="GO" id="GO:0046983">
    <property type="term" value="F:protein dimerization activity"/>
    <property type="evidence" value="ECO:0007669"/>
    <property type="project" value="InterPro"/>
</dbReference>
<comment type="caution">
    <text evidence="11">The sequence shown here is derived from an EMBL/GenBank/DDBJ whole genome shotgun (WGS) entry which is preliminary data.</text>
</comment>
<evidence type="ECO:0000313" key="12">
    <source>
        <dbReference type="Proteomes" id="UP000283128"/>
    </source>
</evidence>
<evidence type="ECO:0000256" key="5">
    <source>
        <dbReference type="ARBA" id="ARBA00022741"/>
    </source>
</evidence>
<keyword evidence="8" id="KW-0902">Two-component regulatory system</keyword>
<dbReference type="InterPro" id="IPR036890">
    <property type="entry name" value="HATPase_C_sf"/>
</dbReference>
<dbReference type="OrthoDB" id="227596at2"/>
<dbReference type="GO" id="GO:0016020">
    <property type="term" value="C:membrane"/>
    <property type="evidence" value="ECO:0007669"/>
    <property type="project" value="InterPro"/>
</dbReference>
<evidence type="ECO:0000256" key="3">
    <source>
        <dbReference type="ARBA" id="ARBA00022553"/>
    </source>
</evidence>
<keyword evidence="9" id="KW-1133">Transmembrane helix</keyword>
<protein>
    <recommendedName>
        <fullName evidence="2">histidine kinase</fullName>
        <ecNumber evidence="2">2.7.13.3</ecNumber>
    </recommendedName>
</protein>
<feature type="transmembrane region" description="Helical" evidence="9">
    <location>
        <begin position="119"/>
        <end position="135"/>
    </location>
</feature>
<dbReference type="GO" id="GO:0000155">
    <property type="term" value="F:phosphorelay sensor kinase activity"/>
    <property type="evidence" value="ECO:0007669"/>
    <property type="project" value="InterPro"/>
</dbReference>
<dbReference type="PROSITE" id="PS51257">
    <property type="entry name" value="PROKAR_LIPOPROTEIN"/>
    <property type="match status" value="1"/>
</dbReference>
<dbReference type="AlphaFoldDB" id="A0A437PNY8"/>
<evidence type="ECO:0000256" key="9">
    <source>
        <dbReference type="SAM" id="Phobius"/>
    </source>
</evidence>
<feature type="transmembrane region" description="Helical" evidence="9">
    <location>
        <begin position="12"/>
        <end position="30"/>
    </location>
</feature>
<organism evidence="11 12">
    <name type="scientific">Streptomyces antnestii</name>
    <dbReference type="NCBI Taxonomy" id="2494256"/>
    <lineage>
        <taxon>Bacteria</taxon>
        <taxon>Bacillati</taxon>
        <taxon>Actinomycetota</taxon>
        <taxon>Actinomycetes</taxon>
        <taxon>Kitasatosporales</taxon>
        <taxon>Streptomycetaceae</taxon>
        <taxon>Streptomyces</taxon>
    </lineage>
</organism>
<dbReference type="Gene3D" id="3.30.565.10">
    <property type="entry name" value="Histidine kinase-like ATPase, C-terminal domain"/>
    <property type="match status" value="1"/>
</dbReference>
<dbReference type="EC" id="2.7.13.3" evidence="2"/>